<comment type="caution">
    <text evidence="11">The sequence shown here is derived from an EMBL/GenBank/DDBJ whole genome shotgun (WGS) entry which is preliminary data.</text>
</comment>
<dbReference type="eggNOG" id="ENOG50317YZ">
    <property type="taxonomic scope" value="Bacteria"/>
</dbReference>
<keyword evidence="5 10" id="KW-0145">Chemotaxis</keyword>
<dbReference type="HOGENOM" id="CLU_128625_0_0_9"/>
<dbReference type="GO" id="GO:0071973">
    <property type="term" value="P:bacterial-type flagellum-dependent cell motility"/>
    <property type="evidence" value="ECO:0007669"/>
    <property type="project" value="InterPro"/>
</dbReference>
<evidence type="ECO:0000256" key="5">
    <source>
        <dbReference type="ARBA" id="ARBA00022500"/>
    </source>
</evidence>
<dbReference type="STRING" id="45851.BHV86_08985"/>
<dbReference type="EMBL" id="ABWN01000033">
    <property type="protein sequence ID" value="EFF67989.1"/>
    <property type="molecule type" value="Genomic_DNA"/>
</dbReference>
<dbReference type="InterPro" id="IPR005503">
    <property type="entry name" value="FliL"/>
</dbReference>
<evidence type="ECO:0000256" key="1">
    <source>
        <dbReference type="ARBA" id="ARBA00002254"/>
    </source>
</evidence>
<evidence type="ECO:0000313" key="11">
    <source>
        <dbReference type="EMBL" id="EFF67989.1"/>
    </source>
</evidence>
<dbReference type="Proteomes" id="UP000006238">
    <property type="component" value="Unassembled WGS sequence"/>
</dbReference>
<dbReference type="GO" id="GO:0009425">
    <property type="term" value="C:bacterial-type flagellum basal body"/>
    <property type="evidence" value="ECO:0007669"/>
    <property type="project" value="InterPro"/>
</dbReference>
<dbReference type="AlphaFoldDB" id="D4S199"/>
<protein>
    <recommendedName>
        <fullName evidence="10">Flagellar protein FliL</fullName>
    </recommendedName>
</protein>
<comment type="similarity">
    <text evidence="3 10">Belongs to the FliL family.</text>
</comment>
<dbReference type="GO" id="GO:0006935">
    <property type="term" value="P:chemotaxis"/>
    <property type="evidence" value="ECO:0007669"/>
    <property type="project" value="UniProtKB-KW"/>
</dbReference>
<gene>
    <name evidence="11" type="ORF">BUTYVIB_01869</name>
</gene>
<keyword evidence="8" id="KW-1133">Transmembrane helix</keyword>
<evidence type="ECO:0000256" key="8">
    <source>
        <dbReference type="ARBA" id="ARBA00022989"/>
    </source>
</evidence>
<evidence type="ECO:0000256" key="7">
    <source>
        <dbReference type="ARBA" id="ARBA00022779"/>
    </source>
</evidence>
<evidence type="ECO:0000256" key="6">
    <source>
        <dbReference type="ARBA" id="ARBA00022692"/>
    </source>
</evidence>
<evidence type="ECO:0000256" key="3">
    <source>
        <dbReference type="ARBA" id="ARBA00008281"/>
    </source>
</evidence>
<keyword evidence="4 10" id="KW-1003">Cell membrane</keyword>
<comment type="function">
    <text evidence="1 10">Controls the rotational direction of flagella during chemotaxis.</text>
</comment>
<keyword evidence="9 10" id="KW-0472">Membrane</keyword>
<evidence type="ECO:0000313" key="12">
    <source>
        <dbReference type="Proteomes" id="UP000006238"/>
    </source>
</evidence>
<evidence type="ECO:0000256" key="10">
    <source>
        <dbReference type="RuleBase" id="RU364125"/>
    </source>
</evidence>
<keyword evidence="7 10" id="KW-0283">Flagellar rotation</keyword>
<sequence>MIMKKGMINFVILALVLVNLVLSVILVFTFVPAVSKTNNLVGKIAKIVDLNVSGDSTENGAPSAEDIEYVQVKFSDDETSQVFTLKQGASDSKVHYLKLSVTIKLDKRQSDYKDKKKLIESTMTTYLGSAVGDIVIEYTKEEASNSKKEMENRLLKALQAYYDTGAIYDVSFPEYVVS</sequence>
<accession>D4S199</accession>
<proteinExistence type="inferred from homology"/>
<dbReference type="Pfam" id="PF03748">
    <property type="entry name" value="FliL"/>
    <property type="match status" value="1"/>
</dbReference>
<evidence type="ECO:0000256" key="4">
    <source>
        <dbReference type="ARBA" id="ARBA00022475"/>
    </source>
</evidence>
<name>D4S199_9FIRM</name>
<organism evidence="11 12">
    <name type="scientific">Eshraghiella crossota DSM 2876</name>
    <dbReference type="NCBI Taxonomy" id="511680"/>
    <lineage>
        <taxon>Bacteria</taxon>
        <taxon>Bacillati</taxon>
        <taxon>Bacillota</taxon>
        <taxon>Clostridia</taxon>
        <taxon>Lachnospirales</taxon>
        <taxon>Lachnospiraceae</taxon>
        <taxon>Eshraghiella</taxon>
    </lineage>
</organism>
<keyword evidence="6" id="KW-0812">Transmembrane</keyword>
<comment type="subcellular location">
    <subcellularLocation>
        <location evidence="2">Cell membrane</location>
        <topology evidence="2">Single-pass membrane protein</topology>
    </subcellularLocation>
</comment>
<reference evidence="11 12" key="1">
    <citation type="submission" date="2010-02" db="EMBL/GenBank/DDBJ databases">
        <authorList>
            <person name="Weinstock G."/>
            <person name="Sodergren E."/>
            <person name="Clifton S."/>
            <person name="Fulton L."/>
            <person name="Fulton B."/>
            <person name="Courtney L."/>
            <person name="Fronick C."/>
            <person name="Harrison M."/>
            <person name="Strong C."/>
            <person name="Farmer C."/>
            <person name="Delahaunty K."/>
            <person name="Markovic C."/>
            <person name="Hall O."/>
            <person name="Minx P."/>
            <person name="Tomlinson C."/>
            <person name="Mitreva M."/>
            <person name="Nelson J."/>
            <person name="Hou S."/>
            <person name="Wollam A."/>
            <person name="Pepin K.H."/>
            <person name="Johnson M."/>
            <person name="Bhonagiri V."/>
            <person name="Zhang X."/>
            <person name="Suruliraj S."/>
            <person name="Warren W."/>
            <person name="Chinwalla A."/>
            <person name="Mardis E.R."/>
            <person name="Wilson R.K."/>
        </authorList>
    </citation>
    <scope>NUCLEOTIDE SEQUENCE [LARGE SCALE GENOMIC DNA]</scope>
    <source>
        <strain evidence="11 12">DSM 2876</strain>
    </source>
</reference>
<keyword evidence="12" id="KW-1185">Reference proteome</keyword>
<dbReference type="GO" id="GO:0005886">
    <property type="term" value="C:plasma membrane"/>
    <property type="evidence" value="ECO:0007669"/>
    <property type="project" value="UniProtKB-SubCell"/>
</dbReference>
<evidence type="ECO:0000256" key="9">
    <source>
        <dbReference type="ARBA" id="ARBA00023136"/>
    </source>
</evidence>
<evidence type="ECO:0000256" key="2">
    <source>
        <dbReference type="ARBA" id="ARBA00004162"/>
    </source>
</evidence>